<dbReference type="Pfam" id="PF25474">
    <property type="entry name" value="TPR_TmcB"/>
    <property type="match status" value="1"/>
</dbReference>
<gene>
    <name evidence="4" type="ORF">FNF28_05206</name>
</gene>
<feature type="compositionally biased region" description="Polar residues" evidence="1">
    <location>
        <begin position="1707"/>
        <end position="1727"/>
    </location>
</feature>
<feature type="compositionally biased region" description="Basic and acidic residues" evidence="1">
    <location>
        <begin position="1752"/>
        <end position="1764"/>
    </location>
</feature>
<feature type="compositionally biased region" description="Low complexity" evidence="1">
    <location>
        <begin position="650"/>
        <end position="667"/>
    </location>
</feature>
<feature type="transmembrane region" description="Helical" evidence="2">
    <location>
        <begin position="2219"/>
        <end position="2241"/>
    </location>
</feature>
<dbReference type="EMBL" id="VLTL01000101">
    <property type="protein sequence ID" value="KAA0161058.1"/>
    <property type="molecule type" value="Genomic_DNA"/>
</dbReference>
<feature type="transmembrane region" description="Helical" evidence="2">
    <location>
        <begin position="359"/>
        <end position="382"/>
    </location>
</feature>
<feature type="domain" description="TmcB/TmcC TPR repeats" evidence="3">
    <location>
        <begin position="1104"/>
        <end position="1218"/>
    </location>
</feature>
<dbReference type="PANTHER" id="PTHR31600:SF2">
    <property type="entry name" value="GAMETE ENRICHED GENE 10 PROTEIN-RELATED"/>
    <property type="match status" value="1"/>
</dbReference>
<dbReference type="InterPro" id="IPR052994">
    <property type="entry name" value="Tiny_macrocysts_regulators"/>
</dbReference>
<feature type="compositionally biased region" description="Basic residues" evidence="1">
    <location>
        <begin position="894"/>
        <end position="905"/>
    </location>
</feature>
<feature type="transmembrane region" description="Helical" evidence="2">
    <location>
        <begin position="1497"/>
        <end position="1524"/>
    </location>
</feature>
<feature type="region of interest" description="Disordered" evidence="1">
    <location>
        <begin position="1788"/>
        <end position="1829"/>
    </location>
</feature>
<feature type="compositionally biased region" description="Polar residues" evidence="1">
    <location>
        <begin position="1680"/>
        <end position="1700"/>
    </location>
</feature>
<feature type="region of interest" description="Disordered" evidence="1">
    <location>
        <begin position="472"/>
        <end position="537"/>
    </location>
</feature>
<feature type="region of interest" description="Disordered" evidence="1">
    <location>
        <begin position="944"/>
        <end position="996"/>
    </location>
</feature>
<feature type="compositionally biased region" description="Polar residues" evidence="1">
    <location>
        <begin position="841"/>
        <end position="851"/>
    </location>
</feature>
<evidence type="ECO:0000256" key="1">
    <source>
        <dbReference type="SAM" id="MobiDB-lite"/>
    </source>
</evidence>
<feature type="compositionally biased region" description="Basic and acidic residues" evidence="1">
    <location>
        <begin position="949"/>
        <end position="974"/>
    </location>
</feature>
<accession>A0A5A8D793</accession>
<feature type="region of interest" description="Disordered" evidence="1">
    <location>
        <begin position="841"/>
        <end position="928"/>
    </location>
</feature>
<evidence type="ECO:0000313" key="4">
    <source>
        <dbReference type="EMBL" id="KAA0161058.1"/>
    </source>
</evidence>
<dbReference type="Proteomes" id="UP000324907">
    <property type="component" value="Unassembled WGS sequence"/>
</dbReference>
<feature type="compositionally biased region" description="Low complexity" evidence="1">
    <location>
        <begin position="784"/>
        <end position="798"/>
    </location>
</feature>
<feature type="transmembrane region" description="Helical" evidence="2">
    <location>
        <begin position="1290"/>
        <end position="1310"/>
    </location>
</feature>
<feature type="transmembrane region" description="Helical" evidence="2">
    <location>
        <begin position="328"/>
        <end position="347"/>
    </location>
</feature>
<feature type="compositionally biased region" description="Gly residues" evidence="1">
    <location>
        <begin position="1630"/>
        <end position="1639"/>
    </location>
</feature>
<feature type="transmembrane region" description="Helical" evidence="2">
    <location>
        <begin position="295"/>
        <end position="316"/>
    </location>
</feature>
<feature type="region of interest" description="Disordered" evidence="1">
    <location>
        <begin position="1903"/>
        <end position="1922"/>
    </location>
</feature>
<feature type="compositionally biased region" description="Polar residues" evidence="1">
    <location>
        <begin position="987"/>
        <end position="996"/>
    </location>
</feature>
<protein>
    <recommendedName>
        <fullName evidence="3">TmcB/TmcC TPR repeats domain-containing protein</fullName>
    </recommendedName>
</protein>
<feature type="transmembrane region" description="Helical" evidence="2">
    <location>
        <begin position="142"/>
        <end position="164"/>
    </location>
</feature>
<feature type="compositionally biased region" description="Basic and acidic residues" evidence="1">
    <location>
        <begin position="1598"/>
        <end position="1609"/>
    </location>
</feature>
<dbReference type="InterPro" id="IPR057352">
    <property type="entry name" value="TPR_TmcB/C"/>
</dbReference>
<proteinExistence type="predicted"/>
<dbReference type="PANTHER" id="PTHR31600">
    <property type="entry name" value="TINY MACROCYSTS PROTEIN B-RELATED"/>
    <property type="match status" value="1"/>
</dbReference>
<name>A0A5A8D793_CAFRO</name>
<feature type="transmembrane region" description="Helical" evidence="2">
    <location>
        <begin position="90"/>
        <end position="112"/>
    </location>
</feature>
<evidence type="ECO:0000256" key="2">
    <source>
        <dbReference type="SAM" id="Phobius"/>
    </source>
</evidence>
<feature type="region of interest" description="Disordered" evidence="1">
    <location>
        <begin position="640"/>
        <end position="821"/>
    </location>
</feature>
<feature type="compositionally biased region" description="Low complexity" evidence="1">
    <location>
        <begin position="853"/>
        <end position="867"/>
    </location>
</feature>
<reference evidence="4 5" key="1">
    <citation type="submission" date="2019-07" db="EMBL/GenBank/DDBJ databases">
        <title>Genomes of Cafeteria roenbergensis.</title>
        <authorList>
            <person name="Fischer M.G."/>
            <person name="Hackl T."/>
            <person name="Roman M."/>
        </authorList>
    </citation>
    <scope>NUCLEOTIDE SEQUENCE [LARGE SCALE GENOMIC DNA]</scope>
    <source>
        <strain evidence="4 5">RCC970-E3</strain>
    </source>
</reference>
<evidence type="ECO:0000259" key="3">
    <source>
        <dbReference type="Pfam" id="PF25474"/>
    </source>
</evidence>
<keyword evidence="2" id="KW-0812">Transmembrane</keyword>
<evidence type="ECO:0000313" key="5">
    <source>
        <dbReference type="Proteomes" id="UP000324907"/>
    </source>
</evidence>
<keyword evidence="2" id="KW-0472">Membrane</keyword>
<feature type="transmembrane region" description="Helical" evidence="2">
    <location>
        <begin position="2004"/>
        <end position="2029"/>
    </location>
</feature>
<comment type="caution">
    <text evidence="4">The sequence shown here is derived from an EMBL/GenBank/DDBJ whole genome shotgun (WGS) entry which is preliminary data.</text>
</comment>
<feature type="transmembrane region" description="Helical" evidence="2">
    <location>
        <begin position="223"/>
        <end position="249"/>
    </location>
</feature>
<feature type="transmembrane region" description="Helical" evidence="2">
    <location>
        <begin position="184"/>
        <end position="202"/>
    </location>
</feature>
<sequence>MSDVEAGHLSVGHESLDSASDVFGQRNELDCRQRLGDDVDDIMARVQAAASGQAEGSWAQKTESTVFRILGLMLSDSGPSSRRKTARYNLLRLVLFFVDWLQLCSIMLSPAVGYSFDWGFLSFMSQVSLLRLLGVDASALEAFVIIWCFAVAIMVLALANVAYVGWQVRVGFSGSLLPVRTLRAAVTILLTACYVPLVEIVAEPLSCEQLQQRSPSPQADVPCWGQLHGILFGIGLPVLLLFVGFALLMRSVYFNDAPLSGVVSAKPIARNEFWDTFARTTLVMLSLLLSKSNPMLMTALIGVMYLLLTIQAVMHLPYYMLAMTQLRVATYCALVWLAIGGVTIQGLRATPSVDEEVVALFAEIWVFCMVLALGIGVLVSWLRQRWMERTGVLVAKFHLMEQRAREEAKFQGEPADSVASARPHWKKTFPQRGLDAALMANKAATSEERPVLARPSEGAPDLVGEHADLRQRAHPGAPGAVPPQQSGAEHPQGEDGASDVDSVAVASEASSWRHGSDNRSPVSDALDGPAPEEAPAPLPHAIRIPATAGLGAGVPRPAALAVPAAPAAFGPRKGLHSARHLGMAAVAIAGSPGRAMLPAHSGVPADMFAAVSRDMVLGSPYSAAATAPAPVSTAEQVTWADGASGPAHRPATSAPALSSAAAESPTTDSSPNPVCMQDNPKPQTPPPSPVASEGPDADHGGSIALQRPRRQPGEKSPTVTESDRDSFAAGPSKSHGPEGVRYPRGPGRRATAMRSGSAIRSQMEPASPAVHRGRRHGSRPKADSTASSGAGQRSSSAAPPRKQPAGSRPRHAHVSAESKTGAAVDGFVAALRAELGHTATLQARKSQSSIKVMSKAKSAARMKAQQAHSRHHASGQSQPADPSPRLATAVPLLHHGHKHQSHHHPRQQDVPASPSTMSPAHSVHEQSAMVSRFSVPAMAAEEAPAARLSKLDDHRGGESPRLALLDKEESKDEEHDPELDELLNSGAHPSSLESHASHVWSSDTDVELFVRALLAKPTARRMVYARALLDEALVVFPESVFVRLSFTTYLFSRTTTYADIILAMKLLAEASSMPASLDLRFAVFSKLNSAINARRRLVLGDGQPGMRQDSLDLVEFKKGVKLADDKHREAISLMLAYWTAVAHGATDGIVMRDKSVTETVTGIIEAADAAEKAFLGLLERWPTSQQVQRAYGIFLINVRNDKDLGDAYLSMGENADDDLAETGMGGSVVSKLAGNKASGAASVGMGSTASGASLISVDNIKRRRTRLGTSETRIAATLGDISRMRNGFRLGLAVLLIIICGMLGISVMLFSDIRLTVSVMSEAGIRRFQAHKALMESRGQRLAAVEGNADAYAKFQTVNLAQAQRFHALTDSLYFHGPHPPVIAKQWSVASLTSKTWNPNTIPGRLDSSKVGLMAFSSMFIASTARVARMNLTSMAAPWGQSPSMQGFAVEDGDPFYTLPEYRYIIENYRPLLDELDLAASAYQNANVETAETTNAIMFGLTGVRFLVLFLLAWCVVMPAMNSIRSQKLVLRRMVLAIPRKVASHMSARLKTVQKSLGEITASATSLEELDPTSNLYAVLRNTEFLVTLRRSRRRKHKDDSKAGSKTDAKSSSARAGPASGKADACLAGGETGAQGGEGTLSSSAAPLLGGKARHADSKAMSPKPDTAPDADAEGPQGAGATTSQASLECTSKGDSQQPHTAVLAQGPQSSHEMWSSSSGNPLQDQTGVGGSLGGEWSHEGGDARSVSSGLSRDRGSSRGSTHDDLINAQDLLEAVHDASEMADLVAKRRGNTPRSGTGRRGLGAEVEREVSDAMDASEAPTYEDDAAGVGARGDRPVFAQHFEGHAATFSSTGTGEGAFFRDGPQQLDEPSTEFRRPVAAGSPVAASAPTVQVVSFADGSKEAKKAAGSPRPFSHTRKPIPAGARTSLSALRRSAGGEEELLPTDVAVPGKTCCGRVCPCLAGPARRSTQQGQQLVRAGGLRGGDDDHVDQLGMCTNPSLRRVVARAGAVITCLVALMIATTVVFYAFSAESATKAAQMNSAGRRRYLAIQTVNLLQELMLADNQVDTPENLVKRAEATLDFYERVHNGLELGDEGLGLAAADPKSPEAVLLARLNYGEPGNGFESILTSISGIEDFSGIGLDPLVRFFWSKARQVIETYRNSSAPRPPRTLSGMQSDEDFRAVWDMQHTVIDTMQAKAVGIFSSSNEAVVDSLEAQAYVVLSIEVVMLGAAYVLVYAGISSALVSEHLRAHDIRELIPAMIRINVPGLSDALATAAGKDDREDERV</sequence>
<keyword evidence="2" id="KW-1133">Transmembrane helix</keyword>
<feature type="compositionally biased region" description="Low complexity" evidence="1">
    <location>
        <begin position="499"/>
        <end position="510"/>
    </location>
</feature>
<feature type="region of interest" description="Disordered" evidence="1">
    <location>
        <begin position="1591"/>
        <end position="1764"/>
    </location>
</feature>
<organism evidence="4 5">
    <name type="scientific">Cafeteria roenbergensis</name>
    <name type="common">Marine flagellate</name>
    <dbReference type="NCBI Taxonomy" id="33653"/>
    <lineage>
        <taxon>Eukaryota</taxon>
        <taxon>Sar</taxon>
        <taxon>Stramenopiles</taxon>
        <taxon>Bigyra</taxon>
        <taxon>Opalozoa</taxon>
        <taxon>Bicosoecida</taxon>
        <taxon>Cafeteriaceae</taxon>
        <taxon>Cafeteria</taxon>
    </lineage>
</organism>